<organism evidence="1 2">
    <name type="scientific">Porphyromonas somerae</name>
    <dbReference type="NCBI Taxonomy" id="322095"/>
    <lineage>
        <taxon>Bacteria</taxon>
        <taxon>Pseudomonadati</taxon>
        <taxon>Bacteroidota</taxon>
        <taxon>Bacteroidia</taxon>
        <taxon>Bacteroidales</taxon>
        <taxon>Porphyromonadaceae</taxon>
        <taxon>Porphyromonas</taxon>
    </lineage>
</organism>
<reference evidence="2" key="1">
    <citation type="submission" date="2016-01" db="EMBL/GenBank/DDBJ databases">
        <authorList>
            <person name="Mitreva M."/>
            <person name="Pepin K.H."/>
            <person name="Mihindukulasuriya K.A."/>
            <person name="Fulton R."/>
            <person name="Fronick C."/>
            <person name="O'Laughlin M."/>
            <person name="Miner T."/>
            <person name="Herter B."/>
            <person name="Rosa B.A."/>
            <person name="Cordes M."/>
            <person name="Tomlinson C."/>
            <person name="Wollam A."/>
            <person name="Palsikar V.B."/>
            <person name="Mardis E.R."/>
            <person name="Wilson R.K."/>
        </authorList>
    </citation>
    <scope>NUCLEOTIDE SEQUENCE [LARGE SCALE GENOMIC DNA]</scope>
    <source>
        <strain evidence="2">KA00683</strain>
    </source>
</reference>
<dbReference type="EMBL" id="LSDK01000125">
    <property type="protein sequence ID" value="KXB74297.1"/>
    <property type="molecule type" value="Genomic_DNA"/>
</dbReference>
<sequence length="196" mass="21580">MDAKIQELTEKIYNEGVKQGQAEADRLIAEAETRAGKIEADATARAEEITKSAERRASELKKNTESELRLYTAQLVDSLKSSISDQIQGEVAKSSVQALSSDPAFIRSFILKIAESFDLTRGVEISTADAEGLRSYFTSHAKSLLESGVSIRSVAGKPTDFSIAPKDGSFKVQFGEAEFIELFKSFLRPEMNQMLF</sequence>
<dbReference type="OrthoDB" id="1093377at2"/>
<gene>
    <name evidence="1" type="ORF">HMPREF3185_01782</name>
</gene>
<dbReference type="PATRIC" id="fig|322095.3.peg.1757"/>
<evidence type="ECO:0000313" key="2">
    <source>
        <dbReference type="Proteomes" id="UP000070224"/>
    </source>
</evidence>
<accession>A0A134B2Y5</accession>
<dbReference type="RefSeq" id="WP_060935872.1">
    <property type="nucleotide sequence ID" value="NZ_KQ960462.1"/>
</dbReference>
<evidence type="ECO:0008006" key="3">
    <source>
        <dbReference type="Google" id="ProtNLM"/>
    </source>
</evidence>
<dbReference type="STRING" id="322095.HMPREF3185_01782"/>
<protein>
    <recommendedName>
        <fullName evidence="3">ATP synthase, subunit E</fullName>
    </recommendedName>
</protein>
<comment type="caution">
    <text evidence="1">The sequence shown here is derived from an EMBL/GenBank/DDBJ whole genome shotgun (WGS) entry which is preliminary data.</text>
</comment>
<evidence type="ECO:0000313" key="1">
    <source>
        <dbReference type="EMBL" id="KXB74297.1"/>
    </source>
</evidence>
<dbReference type="AlphaFoldDB" id="A0A134B2Y5"/>
<keyword evidence="2" id="KW-1185">Reference proteome</keyword>
<proteinExistence type="predicted"/>
<name>A0A134B2Y5_9PORP</name>
<dbReference type="Proteomes" id="UP000070224">
    <property type="component" value="Unassembled WGS sequence"/>
</dbReference>